<dbReference type="Gene3D" id="3.30.420.310">
    <property type="entry name" value="2-keto-3-deoxy-galactonokinase, C-terminal domain"/>
    <property type="match status" value="1"/>
</dbReference>
<accession>A0A5M6DMU9</accession>
<organism evidence="1 2">
    <name type="scientific">Adhaeribacter rhizoryzae</name>
    <dbReference type="NCBI Taxonomy" id="2607907"/>
    <lineage>
        <taxon>Bacteria</taxon>
        <taxon>Pseudomonadati</taxon>
        <taxon>Bacteroidota</taxon>
        <taxon>Cytophagia</taxon>
        <taxon>Cytophagales</taxon>
        <taxon>Hymenobacteraceae</taxon>
        <taxon>Adhaeribacter</taxon>
    </lineage>
</organism>
<keyword evidence="2" id="KW-1185">Reference proteome</keyword>
<keyword evidence="1" id="KW-0418">Kinase</keyword>
<dbReference type="InterPro" id="IPR007729">
    <property type="entry name" value="DGOK"/>
</dbReference>
<dbReference type="AlphaFoldDB" id="A0A5M6DMU9"/>
<dbReference type="EMBL" id="VWSF01000005">
    <property type="protein sequence ID" value="KAA5547470.1"/>
    <property type="molecule type" value="Genomic_DNA"/>
</dbReference>
<protein>
    <submittedName>
        <fullName evidence="1">2-dehydro-3-deoxygalactonokinase</fullName>
    </submittedName>
</protein>
<dbReference type="CDD" id="cd24012">
    <property type="entry name" value="ASKHA_NBD_KDGal-kinase"/>
    <property type="match status" value="1"/>
</dbReference>
<evidence type="ECO:0000313" key="2">
    <source>
        <dbReference type="Proteomes" id="UP000323426"/>
    </source>
</evidence>
<dbReference type="Pfam" id="PF05035">
    <property type="entry name" value="DGOK"/>
    <property type="match status" value="1"/>
</dbReference>
<dbReference type="RefSeq" id="WP_150088094.1">
    <property type="nucleotide sequence ID" value="NZ_VWSF01000005.1"/>
</dbReference>
<dbReference type="Gene3D" id="3.30.420.300">
    <property type="entry name" value="2-keto-3-deoxy-galactonokinase, substrate binding domain"/>
    <property type="match status" value="1"/>
</dbReference>
<dbReference type="Proteomes" id="UP000323426">
    <property type="component" value="Unassembled WGS sequence"/>
</dbReference>
<dbReference type="GO" id="GO:0034194">
    <property type="term" value="P:D-galactonate catabolic process"/>
    <property type="evidence" value="ECO:0007669"/>
    <property type="project" value="InterPro"/>
</dbReference>
<dbReference type="InterPro" id="IPR042257">
    <property type="entry name" value="DGOK_C"/>
</dbReference>
<evidence type="ECO:0000313" key="1">
    <source>
        <dbReference type="EMBL" id="KAA5547470.1"/>
    </source>
</evidence>
<keyword evidence="1" id="KW-0808">Transferase</keyword>
<comment type="caution">
    <text evidence="1">The sequence shown here is derived from an EMBL/GenBank/DDBJ whole genome shotgun (WGS) entry which is preliminary data.</text>
</comment>
<gene>
    <name evidence="1" type="ORF">F0145_09095</name>
</gene>
<sequence length="322" mass="35570">MEYFLSCDWGTSAFRLRLVSVPELKVITEVVSEKGIAATYQSWREAQKPDRVIFYLGIILEHIQQLEKKISLHLTQVPVVISGMASSTIGMLELPYQELPFGLDGAGLQTQYLKATPDFPHQGVLVSGVKSAHDVMRGEETQLLGLLTEDPAIGQEQVFIFPGTHSKHIWVNNNSVTGFKTYMTGEIFGLLAQKSILSATVAPAENPEEPALAIAFKQGVTDAVGTNLLHAAFRVRTNNLFGKLNPQQNFSYLSGLVIGTELQDLVNSNGQLYLVAGHALQKYYSLALQALGLTEQMQTFPAQWVDEAVVRGQFKIYQRLTD</sequence>
<name>A0A5M6DMU9_9BACT</name>
<dbReference type="GO" id="GO:0008671">
    <property type="term" value="F:2-dehydro-3-deoxygalactonokinase activity"/>
    <property type="evidence" value="ECO:0007669"/>
    <property type="project" value="InterPro"/>
</dbReference>
<reference evidence="1 2" key="1">
    <citation type="submission" date="2019-09" db="EMBL/GenBank/DDBJ databases">
        <title>Genome sequence and assembly of Adhaeribacter sp.</title>
        <authorList>
            <person name="Chhetri G."/>
        </authorList>
    </citation>
    <scope>NUCLEOTIDE SEQUENCE [LARGE SCALE GENOMIC DNA]</scope>
    <source>
        <strain evidence="1 2">DK36</strain>
    </source>
</reference>
<dbReference type="InterPro" id="IPR042258">
    <property type="entry name" value="DGOK_N"/>
</dbReference>
<proteinExistence type="predicted"/>